<feature type="transmembrane region" description="Helical" evidence="1">
    <location>
        <begin position="95"/>
        <end position="115"/>
    </location>
</feature>
<feature type="transmembrane region" description="Helical" evidence="1">
    <location>
        <begin position="40"/>
        <end position="58"/>
    </location>
</feature>
<evidence type="ECO:0000313" key="3">
    <source>
        <dbReference type="Proteomes" id="UP000005332"/>
    </source>
</evidence>
<proteinExistence type="predicted"/>
<feature type="transmembrane region" description="Helical" evidence="1">
    <location>
        <begin position="322"/>
        <end position="345"/>
    </location>
</feature>
<dbReference type="EMBL" id="AGBA01000005">
    <property type="protein sequence ID" value="EGY78703.1"/>
    <property type="molecule type" value="Genomic_DNA"/>
</dbReference>
<keyword evidence="1" id="KW-0812">Transmembrane</keyword>
<feature type="transmembrane region" description="Helical" evidence="1">
    <location>
        <begin position="260"/>
        <end position="282"/>
    </location>
</feature>
<keyword evidence="1" id="KW-0472">Membrane</keyword>
<organism evidence="2 3">
    <name type="scientific">Cutibacterium avidum ATCC 25577</name>
    <dbReference type="NCBI Taxonomy" id="997355"/>
    <lineage>
        <taxon>Bacteria</taxon>
        <taxon>Bacillati</taxon>
        <taxon>Actinomycetota</taxon>
        <taxon>Actinomycetes</taxon>
        <taxon>Propionibacteriales</taxon>
        <taxon>Propionibacteriaceae</taxon>
        <taxon>Cutibacterium</taxon>
    </lineage>
</organism>
<accession>G4CUR5</accession>
<dbReference type="HOGENOM" id="CLU_821000_0_0_11"/>
<feature type="transmembrane region" description="Helical" evidence="1">
    <location>
        <begin position="17"/>
        <end position="34"/>
    </location>
</feature>
<dbReference type="Proteomes" id="UP000005332">
    <property type="component" value="Unassembled WGS sequence"/>
</dbReference>
<dbReference type="AlphaFoldDB" id="G4CUR5"/>
<feature type="transmembrane region" description="Helical" evidence="1">
    <location>
        <begin position="70"/>
        <end position="89"/>
    </location>
</feature>
<dbReference type="PATRIC" id="fig|997355.3.peg.267"/>
<evidence type="ECO:0000256" key="1">
    <source>
        <dbReference type="SAM" id="Phobius"/>
    </source>
</evidence>
<comment type="caution">
    <text evidence="2">The sequence shown here is derived from an EMBL/GenBank/DDBJ whole genome shotgun (WGS) entry which is preliminary data.</text>
</comment>
<name>G4CUR5_9ACTN</name>
<keyword evidence="1" id="KW-1133">Transmembrane helix</keyword>
<reference evidence="2 3" key="1">
    <citation type="submission" date="2011-06" db="EMBL/GenBank/DDBJ databases">
        <authorList>
            <person name="Muzny D."/>
            <person name="Qin X."/>
            <person name="Deng J."/>
            <person name="Jiang H."/>
            <person name="Liu Y."/>
            <person name="Qu J."/>
            <person name="Song X.-Z."/>
            <person name="Zhang L."/>
            <person name="Thornton R."/>
            <person name="Coyle M."/>
            <person name="Francisco L."/>
            <person name="Jackson L."/>
            <person name="Javaid M."/>
            <person name="Korchina V."/>
            <person name="Kovar C."/>
            <person name="Mata R."/>
            <person name="Mathew T."/>
            <person name="Ngo R."/>
            <person name="Nguyen L."/>
            <person name="Nguyen N."/>
            <person name="Okwuonu G."/>
            <person name="Ongeri F."/>
            <person name="Pham C."/>
            <person name="Simmons D."/>
            <person name="Wilczek-Boney K."/>
            <person name="Hale W."/>
            <person name="Jakkamsetti A."/>
            <person name="Pham P."/>
            <person name="Ruth R."/>
            <person name="San Lucas F."/>
            <person name="Warren J."/>
            <person name="Zhang J."/>
            <person name="Zhao Z."/>
            <person name="Zhou C."/>
            <person name="Zhu D."/>
            <person name="Lee S."/>
            <person name="Bess C."/>
            <person name="Blankenburg K."/>
            <person name="Forbes L."/>
            <person name="Fu Q."/>
            <person name="Gubbala S."/>
            <person name="Hirani K."/>
            <person name="Jayaseelan J.C."/>
            <person name="Lara F."/>
            <person name="Munidasa M."/>
            <person name="Palculict T."/>
            <person name="Patil S."/>
            <person name="Pu L.-L."/>
            <person name="Saada N."/>
            <person name="Tang L."/>
            <person name="Weissenberger G."/>
            <person name="Zhu Y."/>
            <person name="Hemphill L."/>
            <person name="Shang Y."/>
            <person name="Youmans B."/>
            <person name="Ayvaz T."/>
            <person name="Ross M."/>
            <person name="Santibanez J."/>
            <person name="Aqrawi P."/>
            <person name="Gross S."/>
            <person name="Joshi V."/>
            <person name="Fowler G."/>
            <person name="Nazareth L."/>
            <person name="Reid J."/>
            <person name="Worley K."/>
            <person name="Petrosino J."/>
            <person name="Highlander S."/>
            <person name="Gibbs R."/>
        </authorList>
    </citation>
    <scope>NUCLEOTIDE SEQUENCE [LARGE SCALE GENOMIC DNA]</scope>
    <source>
        <strain evidence="2 3">ATCC 25577</strain>
    </source>
</reference>
<keyword evidence="3" id="KW-1185">Reference proteome</keyword>
<feature type="transmembrane region" description="Helical" evidence="1">
    <location>
        <begin position="289"/>
        <end position="307"/>
    </location>
</feature>
<gene>
    <name evidence="2" type="ORF">HMPREF9153_0272</name>
</gene>
<evidence type="ECO:0000313" key="2">
    <source>
        <dbReference type="EMBL" id="EGY78703.1"/>
    </source>
</evidence>
<feature type="transmembrane region" description="Helical" evidence="1">
    <location>
        <begin position="224"/>
        <end position="248"/>
    </location>
</feature>
<protein>
    <submittedName>
        <fullName evidence="2">Uncharacterized protein</fullName>
    </submittedName>
</protein>
<sequence length="351" mass="37202">MPDGEDADHERTSMKRVHPLTALLWVVSLVAVAWMADQLVVSLTALVALCVVAAVAGGPRRAVWRPVREICVVLVVIWALLLAGVLGHVTTTGGIVVTLPSILIGSQQIGGVVHVGPTLNAANHAVQACVAVVAGAVLVQLRPAHDWLDLAMCWLGRGARVMAPGMCMAEGVSVAVADRVRLRRDGLRTSRLQALVDGIDRGREIEDRWEEARLVRSPRSWCRVLAVAGTLAVLLACVRQTMTGWTLWHGAAVDPYWERALMIVAGLWALVGLVVLMVHGLPGVGRLRLVDVALVLAAIATLVAWLVRDRTGDDAALTTPSGMPVVLCVAVVLGAVAVTVTFNAGGRRARG</sequence>